<organism evidence="8">
    <name type="scientific">bioreactor metagenome</name>
    <dbReference type="NCBI Taxonomy" id="1076179"/>
    <lineage>
        <taxon>unclassified sequences</taxon>
        <taxon>metagenomes</taxon>
        <taxon>ecological metagenomes</taxon>
    </lineage>
</organism>
<comment type="caution">
    <text evidence="8">The sequence shown here is derived from an EMBL/GenBank/DDBJ whole genome shotgun (WGS) entry which is preliminary data.</text>
</comment>
<keyword evidence="5" id="KW-0804">Transcription</keyword>
<dbReference type="InterPro" id="IPR013324">
    <property type="entry name" value="RNA_pol_sigma_r3/r4-like"/>
</dbReference>
<protein>
    <submittedName>
        <fullName evidence="8">ECF RNA polymerase sigma-E factor</fullName>
    </submittedName>
</protein>
<dbReference type="PANTHER" id="PTHR43133:SF8">
    <property type="entry name" value="RNA POLYMERASE SIGMA FACTOR HI_1459-RELATED"/>
    <property type="match status" value="1"/>
</dbReference>
<evidence type="ECO:0000313" key="8">
    <source>
        <dbReference type="EMBL" id="MPM22532.1"/>
    </source>
</evidence>
<dbReference type="Gene3D" id="1.10.1740.10">
    <property type="match status" value="1"/>
</dbReference>
<name>A0A644Y1X7_9ZZZZ</name>
<dbReference type="Pfam" id="PF04542">
    <property type="entry name" value="Sigma70_r2"/>
    <property type="match status" value="1"/>
</dbReference>
<dbReference type="NCBIfam" id="TIGR02937">
    <property type="entry name" value="sigma70-ECF"/>
    <property type="match status" value="1"/>
</dbReference>
<keyword evidence="4" id="KW-0238">DNA-binding</keyword>
<keyword evidence="2" id="KW-0805">Transcription regulation</keyword>
<dbReference type="GO" id="GO:0003677">
    <property type="term" value="F:DNA binding"/>
    <property type="evidence" value="ECO:0007669"/>
    <property type="project" value="UniProtKB-KW"/>
</dbReference>
<reference evidence="8" key="1">
    <citation type="submission" date="2019-08" db="EMBL/GenBank/DDBJ databases">
        <authorList>
            <person name="Kucharzyk K."/>
            <person name="Murdoch R.W."/>
            <person name="Higgins S."/>
            <person name="Loffler F."/>
        </authorList>
    </citation>
    <scope>NUCLEOTIDE SEQUENCE</scope>
</reference>
<evidence type="ECO:0000256" key="2">
    <source>
        <dbReference type="ARBA" id="ARBA00023015"/>
    </source>
</evidence>
<dbReference type="GO" id="GO:0016987">
    <property type="term" value="F:sigma factor activity"/>
    <property type="evidence" value="ECO:0007669"/>
    <property type="project" value="UniProtKB-KW"/>
</dbReference>
<dbReference type="InterPro" id="IPR013325">
    <property type="entry name" value="RNA_pol_sigma_r2"/>
</dbReference>
<evidence type="ECO:0000256" key="4">
    <source>
        <dbReference type="ARBA" id="ARBA00023125"/>
    </source>
</evidence>
<gene>
    <name evidence="8" type="primary">rpoE_16</name>
    <name evidence="8" type="ORF">SDC9_68987</name>
</gene>
<evidence type="ECO:0000256" key="6">
    <source>
        <dbReference type="SAM" id="Coils"/>
    </source>
</evidence>
<evidence type="ECO:0000256" key="1">
    <source>
        <dbReference type="ARBA" id="ARBA00010641"/>
    </source>
</evidence>
<dbReference type="EMBL" id="VSSQ01003828">
    <property type="protein sequence ID" value="MPM22532.1"/>
    <property type="molecule type" value="Genomic_DNA"/>
</dbReference>
<proteinExistence type="inferred from homology"/>
<dbReference type="Gene3D" id="1.10.10.10">
    <property type="entry name" value="Winged helix-like DNA-binding domain superfamily/Winged helix DNA-binding domain"/>
    <property type="match status" value="1"/>
</dbReference>
<feature type="coiled-coil region" evidence="6">
    <location>
        <begin position="134"/>
        <end position="161"/>
    </location>
</feature>
<evidence type="ECO:0000256" key="3">
    <source>
        <dbReference type="ARBA" id="ARBA00023082"/>
    </source>
</evidence>
<dbReference type="PANTHER" id="PTHR43133">
    <property type="entry name" value="RNA POLYMERASE ECF-TYPE SIGMA FACTO"/>
    <property type="match status" value="1"/>
</dbReference>
<dbReference type="InterPro" id="IPR039425">
    <property type="entry name" value="RNA_pol_sigma-70-like"/>
</dbReference>
<dbReference type="GO" id="GO:0006352">
    <property type="term" value="P:DNA-templated transcription initiation"/>
    <property type="evidence" value="ECO:0007669"/>
    <property type="project" value="InterPro"/>
</dbReference>
<dbReference type="SUPFAM" id="SSF88946">
    <property type="entry name" value="Sigma2 domain of RNA polymerase sigma factors"/>
    <property type="match status" value="1"/>
</dbReference>
<dbReference type="AlphaFoldDB" id="A0A644Y1X7"/>
<dbReference type="SUPFAM" id="SSF88659">
    <property type="entry name" value="Sigma3 and sigma4 domains of RNA polymerase sigma factors"/>
    <property type="match status" value="1"/>
</dbReference>
<dbReference type="InterPro" id="IPR007627">
    <property type="entry name" value="RNA_pol_sigma70_r2"/>
</dbReference>
<comment type="similarity">
    <text evidence="1">Belongs to the sigma-70 factor family. ECF subfamily.</text>
</comment>
<keyword evidence="6" id="KW-0175">Coiled coil</keyword>
<sequence length="202" mass="23524">MKFWQPRKTCADDSGNSDGELIRDYLAGDLTAFEQLYRRYRLPLYGFLNRRFAGRESMVDDIFQQSWIKVVAMLGHYRDDGKFSAWLMRIARNQGIDMLRRSLRREEIELPVPEEGVEAMAPECADNGFRELCAKENERRLQTALSRLGDAQREVATLRLEGWSFREIAILQQCPLSTALARMEYALKKLRTELCHDQKPLS</sequence>
<dbReference type="InterPro" id="IPR014284">
    <property type="entry name" value="RNA_pol_sigma-70_dom"/>
</dbReference>
<evidence type="ECO:0000256" key="5">
    <source>
        <dbReference type="ARBA" id="ARBA00023163"/>
    </source>
</evidence>
<keyword evidence="3" id="KW-0731">Sigma factor</keyword>
<accession>A0A644Y1X7</accession>
<evidence type="ECO:0000259" key="7">
    <source>
        <dbReference type="Pfam" id="PF04542"/>
    </source>
</evidence>
<feature type="domain" description="RNA polymerase sigma-70 region 2" evidence="7">
    <location>
        <begin position="36"/>
        <end position="102"/>
    </location>
</feature>
<dbReference type="InterPro" id="IPR036388">
    <property type="entry name" value="WH-like_DNA-bd_sf"/>
</dbReference>